<feature type="domain" description="DUF4236" evidence="2">
    <location>
        <begin position="3"/>
        <end position="52"/>
    </location>
</feature>
<evidence type="ECO:0000259" key="2">
    <source>
        <dbReference type="Pfam" id="PF14020"/>
    </source>
</evidence>
<dbReference type="Proteomes" id="UP000192277">
    <property type="component" value="Unassembled WGS sequence"/>
</dbReference>
<proteinExistence type="predicted"/>
<gene>
    <name evidence="3" type="ORF">A4D02_13905</name>
</gene>
<evidence type="ECO:0000313" key="4">
    <source>
        <dbReference type="Proteomes" id="UP000192277"/>
    </source>
</evidence>
<evidence type="ECO:0000313" key="3">
    <source>
        <dbReference type="EMBL" id="OQP42654.1"/>
    </source>
</evidence>
<keyword evidence="1" id="KW-0175">Coiled coil</keyword>
<organism evidence="3 4">
    <name type="scientific">Niastella koreensis</name>
    <dbReference type="NCBI Taxonomy" id="354356"/>
    <lineage>
        <taxon>Bacteria</taxon>
        <taxon>Pseudomonadati</taxon>
        <taxon>Bacteroidota</taxon>
        <taxon>Chitinophagia</taxon>
        <taxon>Chitinophagales</taxon>
        <taxon>Chitinophagaceae</taxon>
        <taxon>Niastella</taxon>
    </lineage>
</organism>
<reference evidence="3 4" key="1">
    <citation type="submission" date="2016-04" db="EMBL/GenBank/DDBJ databases">
        <authorList>
            <person name="Chen L."/>
            <person name="Zhuang W."/>
            <person name="Wang G."/>
        </authorList>
    </citation>
    <scope>NUCLEOTIDE SEQUENCE [LARGE SCALE GENOMIC DNA]</scope>
    <source>
        <strain evidence="4">GR20</strain>
    </source>
</reference>
<sequence>MAWSYRKRIKVIPGVHLNFSNSGISTSIGVRGASVNFGKNGTYLNTSIPGLGHNRQKLSDGSKPIPATYFDQPTPYTDNIFSADIQEITSQDMQGIKEAIIAAHEQRLDLRKDLASIKASLGSSKFKLFASYMLLYGVIKKSIANNIKTEINAKKDAIKELEKQIENCYVALDIEFDQNIKERYDRMVESFKKLSTSMKIWDVTSENYQNRVATRSAASTVVNKRAVKFGIKSLPDLKSAFETLWLKNANGADLYFYPNFIVMYSNQKQFALIGLHEINFYHNAVRFIETGSVPGDSKIIDRTWAKVNKNGTPDKRFKDNYQIPVVRYGEITLNTATGLNEQYEFSNFEYSEEFATAFNNYQQTIKYITQITA</sequence>
<dbReference type="InterPro" id="IPR025330">
    <property type="entry name" value="DUF4236"/>
</dbReference>
<dbReference type="EMBL" id="LWBO01000044">
    <property type="protein sequence ID" value="OQP42654.1"/>
    <property type="molecule type" value="Genomic_DNA"/>
</dbReference>
<accession>A0ABX3NRB4</accession>
<evidence type="ECO:0000256" key="1">
    <source>
        <dbReference type="SAM" id="Coils"/>
    </source>
</evidence>
<dbReference type="RefSeq" id="WP_014220962.1">
    <property type="nucleotide sequence ID" value="NZ_LWBO01000044.1"/>
</dbReference>
<name>A0ABX3NRB4_9BACT</name>
<feature type="coiled-coil region" evidence="1">
    <location>
        <begin position="144"/>
        <end position="171"/>
    </location>
</feature>
<comment type="caution">
    <text evidence="3">The sequence shown here is derived from an EMBL/GenBank/DDBJ whole genome shotgun (WGS) entry which is preliminary data.</text>
</comment>
<dbReference type="Pfam" id="PF14020">
    <property type="entry name" value="DUF4236"/>
    <property type="match status" value="1"/>
</dbReference>
<protein>
    <recommendedName>
        <fullName evidence="2">DUF4236 domain-containing protein</fullName>
    </recommendedName>
</protein>
<keyword evidence="4" id="KW-1185">Reference proteome</keyword>